<dbReference type="PIRSF" id="PIRSF029218">
    <property type="entry name" value="ParE"/>
    <property type="match status" value="1"/>
</dbReference>
<proteinExistence type="inferred from homology"/>
<dbReference type="Proteomes" id="UP001060414">
    <property type="component" value="Chromosome"/>
</dbReference>
<dbReference type="PANTHER" id="PTHR33755:SF9">
    <property type="entry name" value="TOXIN PARE1"/>
    <property type="match status" value="1"/>
</dbReference>
<evidence type="ECO:0000313" key="5">
    <source>
        <dbReference type="Proteomes" id="UP001060414"/>
    </source>
</evidence>
<protein>
    <recommendedName>
        <fullName evidence="3">Toxin</fullName>
    </recommendedName>
</protein>
<organism evidence="4 5">
    <name type="scientific">Geoalkalibacter halelectricus</name>
    <dbReference type="NCBI Taxonomy" id="2847045"/>
    <lineage>
        <taxon>Bacteria</taxon>
        <taxon>Pseudomonadati</taxon>
        <taxon>Thermodesulfobacteriota</taxon>
        <taxon>Desulfuromonadia</taxon>
        <taxon>Desulfuromonadales</taxon>
        <taxon>Geoalkalibacteraceae</taxon>
        <taxon>Geoalkalibacter</taxon>
    </lineage>
</organism>
<evidence type="ECO:0000256" key="1">
    <source>
        <dbReference type="ARBA" id="ARBA00006226"/>
    </source>
</evidence>
<dbReference type="InterPro" id="IPR051803">
    <property type="entry name" value="TA_system_RelE-like_toxin"/>
</dbReference>
<dbReference type="Gene3D" id="3.30.2310.20">
    <property type="entry name" value="RelE-like"/>
    <property type="match status" value="1"/>
</dbReference>
<dbReference type="InterPro" id="IPR035093">
    <property type="entry name" value="RelE/ParE_toxin_dom_sf"/>
</dbReference>
<evidence type="ECO:0000256" key="3">
    <source>
        <dbReference type="PIRNR" id="PIRNR029218"/>
    </source>
</evidence>
<dbReference type="Pfam" id="PF05016">
    <property type="entry name" value="ParE_toxin"/>
    <property type="match status" value="1"/>
</dbReference>
<evidence type="ECO:0000313" key="4">
    <source>
        <dbReference type="EMBL" id="UWZ78599.1"/>
    </source>
</evidence>
<reference evidence="4" key="1">
    <citation type="journal article" date="2022" name="Environ. Microbiol.">
        <title>Geoalkalibacter halelectricus SAP #1 sp. nov. possessing extracellular electron transfer and mineral#reducing capabilities from a haloalkaline environment.</title>
        <authorList>
            <person name="Yadav S."/>
            <person name="Singh R."/>
            <person name="Sundharam S.S."/>
            <person name="Chaudhary S."/>
            <person name="Krishnamurthi S."/>
            <person name="Patil S.A."/>
        </authorList>
    </citation>
    <scope>NUCLEOTIDE SEQUENCE</scope>
    <source>
        <strain evidence="4">SAP-1</strain>
    </source>
</reference>
<gene>
    <name evidence="4" type="ORF">L9S41_13030</name>
</gene>
<keyword evidence="2" id="KW-1277">Toxin-antitoxin system</keyword>
<comment type="similarity">
    <text evidence="1 3">Belongs to the RelE toxin family.</text>
</comment>
<name>A0ABY5ZJG4_9BACT</name>
<dbReference type="RefSeq" id="WP_260746955.1">
    <property type="nucleotide sequence ID" value="NZ_CP092109.1"/>
</dbReference>
<dbReference type="PANTHER" id="PTHR33755">
    <property type="entry name" value="TOXIN PARE1-RELATED"/>
    <property type="match status" value="1"/>
</dbReference>
<keyword evidence="5" id="KW-1185">Reference proteome</keyword>
<sequence>MSHYHLVISFAARDDLKDIYQFSLRNWGQKQSFRYLENLKQCLWSLTERPHLGMERPEVLPEIRSFPVESHVVFYQVRSKHIEIVRVLHARQDPNRHIK</sequence>
<dbReference type="EMBL" id="CP092109">
    <property type="protein sequence ID" value="UWZ78599.1"/>
    <property type="molecule type" value="Genomic_DNA"/>
</dbReference>
<dbReference type="InterPro" id="IPR007712">
    <property type="entry name" value="RelE/ParE_toxin"/>
</dbReference>
<dbReference type="InterPro" id="IPR028344">
    <property type="entry name" value="ParE1/4"/>
</dbReference>
<evidence type="ECO:0000256" key="2">
    <source>
        <dbReference type="ARBA" id="ARBA00022649"/>
    </source>
</evidence>
<accession>A0ABY5ZJG4</accession>